<protein>
    <submittedName>
        <fullName evidence="1">Uncharacterized protein</fullName>
    </submittedName>
</protein>
<evidence type="ECO:0000313" key="2">
    <source>
        <dbReference type="Proteomes" id="UP000824881"/>
    </source>
</evidence>
<reference evidence="1 2" key="1">
    <citation type="journal article" date="2021" name="Appl. Environ. Microbiol.">
        <title>Genetic linkage and physical mapping for an oyster mushroom Pleurotus cornucopiae and QTL analysis for the trait cap color.</title>
        <authorList>
            <person name="Zhang Y."/>
            <person name="Gao W."/>
            <person name="Sonnenberg A."/>
            <person name="Chen Q."/>
            <person name="Zhang J."/>
            <person name="Huang C."/>
        </authorList>
    </citation>
    <scope>NUCLEOTIDE SEQUENCE [LARGE SCALE GENOMIC DNA]</scope>
    <source>
        <strain evidence="1">CCMSSC00406</strain>
    </source>
</reference>
<gene>
    <name evidence="1" type="ORF">CCMSSC00406_0005073</name>
</gene>
<evidence type="ECO:0000313" key="1">
    <source>
        <dbReference type="EMBL" id="KAG9226162.1"/>
    </source>
</evidence>
<dbReference type="EMBL" id="WQMT02000002">
    <property type="protein sequence ID" value="KAG9226162.1"/>
    <property type="molecule type" value="Genomic_DNA"/>
</dbReference>
<proteinExistence type="predicted"/>
<comment type="caution">
    <text evidence="1">The sequence shown here is derived from an EMBL/GenBank/DDBJ whole genome shotgun (WGS) entry which is preliminary data.</text>
</comment>
<organism evidence="1 2">
    <name type="scientific">Pleurotus cornucopiae</name>
    <name type="common">Cornucopia mushroom</name>
    <dbReference type="NCBI Taxonomy" id="5321"/>
    <lineage>
        <taxon>Eukaryota</taxon>
        <taxon>Fungi</taxon>
        <taxon>Dikarya</taxon>
        <taxon>Basidiomycota</taxon>
        <taxon>Agaricomycotina</taxon>
        <taxon>Agaricomycetes</taxon>
        <taxon>Agaricomycetidae</taxon>
        <taxon>Agaricales</taxon>
        <taxon>Pleurotineae</taxon>
        <taxon>Pleurotaceae</taxon>
        <taxon>Pleurotus</taxon>
    </lineage>
</organism>
<dbReference type="Proteomes" id="UP000824881">
    <property type="component" value="Unassembled WGS sequence"/>
</dbReference>
<sequence length="499" mass="51857">MVWSIIVTLTILLVSLPQATSQSSGVTCMASFSWASNSLKQSPCLVAAYLLGTCSGGAHEVPPLPDNKHYVGPTTATADACQCNTVVYSLMSACGECQNRTISGWGEWSANCPHVDINVFPGEIPAGTRVPGWAYLDVKANDAFDDNLAKANANSTESAAPQPTSSSSTSSSRHSATSSVRASSTSSATPSPISTSAPTATNASSSSATSDNSHRIDQIIGGTIGGVFALGILGFIWLYFFRKRRDSVVFTVPPLGEEQVYRGPDPTAANSCRCSMVFYAMVSTCAACQGQSWVTWSSYNANCTNVYVGFPQGIPAGTAVPNYAYQNFTRTDKFDITIAQGDTGPESVAPSGTGTPRASQSSGGGGGGTNAGAIAGGVVGGVVGLGIIAGVVFWLLRRRNAQRNTVVPVNPSSDPLTPPPMSYVGGSNMDYPTTPPPKLYDPSDPSTFPSSPANSGSNVYTTTSSPPPLAYHPQQPLLHQMPQPQTMNHAGHYSGAPEV</sequence>
<keyword evidence="2" id="KW-1185">Reference proteome</keyword>
<accession>A0ACB7J6E3</accession>
<name>A0ACB7J6E3_PLECO</name>